<evidence type="ECO:0000313" key="1">
    <source>
        <dbReference type="EMBL" id="EKR63050.1"/>
    </source>
</evidence>
<dbReference type="NCBIfam" id="NF047533">
    <property type="entry name" value="LBL_2463_fam"/>
    <property type="match status" value="1"/>
</dbReference>
<dbReference type="Proteomes" id="UP000001338">
    <property type="component" value="Unassembled WGS sequence"/>
</dbReference>
<evidence type="ECO:0000313" key="2">
    <source>
        <dbReference type="Proteomes" id="UP000001338"/>
    </source>
</evidence>
<accession>A0A828YYD8</accession>
<protein>
    <recommendedName>
        <fullName evidence="3">N-acetyltransferase domain-containing protein</fullName>
    </recommendedName>
</protein>
<proteinExistence type="predicted"/>
<evidence type="ECO:0008006" key="3">
    <source>
        <dbReference type="Google" id="ProtNLM"/>
    </source>
</evidence>
<gene>
    <name evidence="1" type="ORF">LEP1GSC036_0937</name>
</gene>
<name>A0A828YYD8_9LEPT</name>
<dbReference type="EMBL" id="AFLV02000064">
    <property type="protein sequence ID" value="EKR63050.1"/>
    <property type="molecule type" value="Genomic_DNA"/>
</dbReference>
<reference evidence="1 2" key="1">
    <citation type="submission" date="2012-10" db="EMBL/GenBank/DDBJ databases">
        <authorList>
            <person name="Harkins D.M."/>
            <person name="Durkin A.S."/>
            <person name="Brinkac L.M."/>
            <person name="Haft D.H."/>
            <person name="Selengut J.D."/>
            <person name="Sanka R."/>
            <person name="DePew J."/>
            <person name="Purushe J."/>
            <person name="Whelen A.C."/>
            <person name="Vinetz J.M."/>
            <person name="Sutton G.G."/>
            <person name="Nierman W.C."/>
            <person name="Fouts D.E."/>
        </authorList>
    </citation>
    <scope>NUCLEOTIDE SEQUENCE [LARGE SCALE GENOMIC DNA]</scope>
    <source>
        <strain evidence="1 2">2006001853</strain>
    </source>
</reference>
<sequence>MIMSLTTQKTKPVNKFHVIRLSGLENQEELYHVKKFAGDVFNNFGYTKSLYTAVDMDLWSTWFYVREGSEILAAMRIVEKKPNNLIPLELGIVKGSDPIQRYAVIGDNIADWNSVSFLLSKKAMFAAVNVFHAAAQYCIDKNFDMVYGFYHKKVNSIVKLYTSIGAIPSKKYEKEVYFPECYYNDELVYLTPIEISKGALQKIKTRLW</sequence>
<organism evidence="1 2">
    <name type="scientific">Leptospira weilii str. 2006001853</name>
    <dbReference type="NCBI Taxonomy" id="1001589"/>
    <lineage>
        <taxon>Bacteria</taxon>
        <taxon>Pseudomonadati</taxon>
        <taxon>Spirochaetota</taxon>
        <taxon>Spirochaetia</taxon>
        <taxon>Leptospirales</taxon>
        <taxon>Leptospiraceae</taxon>
        <taxon>Leptospira</taxon>
    </lineage>
</organism>
<comment type="caution">
    <text evidence="1">The sequence shown here is derived from an EMBL/GenBank/DDBJ whole genome shotgun (WGS) entry which is preliminary data.</text>
</comment>
<dbReference type="AlphaFoldDB" id="A0A828YYD8"/>